<proteinExistence type="predicted"/>
<gene>
    <name evidence="3" type="ORF">P256_02171</name>
</gene>
<dbReference type="InterPro" id="IPR022742">
    <property type="entry name" value="Hydrolase_4"/>
</dbReference>
<keyword evidence="1" id="KW-0378">Hydrolase</keyword>
<dbReference type="Pfam" id="PF12146">
    <property type="entry name" value="Hydrolase_4"/>
    <property type="match status" value="1"/>
</dbReference>
<comment type="caution">
    <text evidence="3">The sequence shown here is derived from an EMBL/GenBank/DDBJ whole genome shotgun (WGS) entry which is preliminary data.</text>
</comment>
<dbReference type="PANTHER" id="PTHR43798:SF31">
    <property type="entry name" value="AB HYDROLASE SUPERFAMILY PROTEIN YCLE"/>
    <property type="match status" value="1"/>
</dbReference>
<evidence type="ECO:0000259" key="2">
    <source>
        <dbReference type="Pfam" id="PF12146"/>
    </source>
</evidence>
<sequence>MNNKKPIILIHGTWCKGNSWGDAFIEALENLDLKVYTPTLRHHDLPLGEGATKVASLSLTDYVDDLSILLRSLPEPAYILGHSLGGLIAQLLAAREPHLCRGLILLGPAPMAGVNALYPTMIQAFYKHFMQWKFWKKPLMPNKVTLDKYCMNLQSQEVRDQFYDNLVAESGRAYAEMALWFLDGKKAATVDTESIQAPVLVVSGSEDKVVVPAIAEATAKKYKNATYIFLQGSDHMYMMGQSLPKTMTYINAWLDQTA</sequence>
<dbReference type="Proteomes" id="UP000023785">
    <property type="component" value="Unassembled WGS sequence"/>
</dbReference>
<dbReference type="PATRIC" id="fig|1392540.3.peg.2090"/>
<dbReference type="eggNOG" id="COG2267">
    <property type="taxonomic scope" value="Bacteria"/>
</dbReference>
<evidence type="ECO:0000313" key="3">
    <source>
        <dbReference type="EMBL" id="ESK37735.1"/>
    </source>
</evidence>
<dbReference type="InterPro" id="IPR050266">
    <property type="entry name" value="AB_hydrolase_sf"/>
</dbReference>
<reference evidence="3 4" key="1">
    <citation type="submission" date="2013-10" db="EMBL/GenBank/DDBJ databases">
        <title>The Genome Sequence of Acinetobacter nectaris CIP 110549.</title>
        <authorList>
            <consortium name="The Broad Institute Genomics Platform"/>
            <consortium name="The Broad Institute Genome Sequencing Center for Infectious Disease"/>
            <person name="Cerqueira G."/>
            <person name="Feldgarden M."/>
            <person name="Courvalin P."/>
            <person name="Grillot-Courvalin C."/>
            <person name="Clermont D."/>
            <person name="Rocha E."/>
            <person name="Yoon E.-J."/>
            <person name="Nemec A."/>
            <person name="Young S.K."/>
            <person name="Zeng Q."/>
            <person name="Gargeya S."/>
            <person name="Fitzgerald M."/>
            <person name="Abouelleil A."/>
            <person name="Alvarado L."/>
            <person name="Berlin A.M."/>
            <person name="Chapman S.B."/>
            <person name="Gainer-Dewar J."/>
            <person name="Goldberg J."/>
            <person name="Gnerre S."/>
            <person name="Griggs A."/>
            <person name="Gujja S."/>
            <person name="Hansen M."/>
            <person name="Howarth C."/>
            <person name="Imamovic A."/>
            <person name="Ireland A."/>
            <person name="Larimer J."/>
            <person name="McCowan C."/>
            <person name="Murphy C."/>
            <person name="Pearson M."/>
            <person name="Poon T.W."/>
            <person name="Priest M."/>
            <person name="Roberts A."/>
            <person name="Saif S."/>
            <person name="Shea T."/>
            <person name="Sykes S."/>
            <person name="Wortman J."/>
            <person name="Nusbaum C."/>
            <person name="Birren B."/>
        </authorList>
    </citation>
    <scope>NUCLEOTIDE SEQUENCE [LARGE SCALE GENOMIC DNA]</scope>
    <source>
        <strain evidence="3 4">CIP 110549</strain>
    </source>
</reference>
<keyword evidence="4" id="KW-1185">Reference proteome</keyword>
<dbReference type="GO" id="GO:0016020">
    <property type="term" value="C:membrane"/>
    <property type="evidence" value="ECO:0007669"/>
    <property type="project" value="TreeGrafter"/>
</dbReference>
<feature type="domain" description="Serine aminopeptidase S33" evidence="2">
    <location>
        <begin position="4"/>
        <end position="237"/>
    </location>
</feature>
<evidence type="ECO:0000313" key="4">
    <source>
        <dbReference type="Proteomes" id="UP000023785"/>
    </source>
</evidence>
<dbReference type="AlphaFoldDB" id="V2TNZ8"/>
<organism evidence="3 4">
    <name type="scientific">Acinetobacter nectaris CIP 110549</name>
    <dbReference type="NCBI Taxonomy" id="1392540"/>
    <lineage>
        <taxon>Bacteria</taxon>
        <taxon>Pseudomonadati</taxon>
        <taxon>Pseudomonadota</taxon>
        <taxon>Gammaproteobacteria</taxon>
        <taxon>Moraxellales</taxon>
        <taxon>Moraxellaceae</taxon>
        <taxon>Acinetobacter</taxon>
    </lineage>
</organism>
<dbReference type="STRING" id="1392540.P256_02171"/>
<accession>V2TNZ8</accession>
<name>V2TNZ8_9GAMM</name>
<dbReference type="PANTHER" id="PTHR43798">
    <property type="entry name" value="MONOACYLGLYCEROL LIPASE"/>
    <property type="match status" value="1"/>
</dbReference>
<dbReference type="OrthoDB" id="9806902at2"/>
<dbReference type="HOGENOM" id="CLU_051715_3_0_6"/>
<dbReference type="Gene3D" id="3.40.50.1820">
    <property type="entry name" value="alpha/beta hydrolase"/>
    <property type="match status" value="1"/>
</dbReference>
<dbReference type="InterPro" id="IPR029058">
    <property type="entry name" value="AB_hydrolase_fold"/>
</dbReference>
<dbReference type="EMBL" id="AYER01000009">
    <property type="protein sequence ID" value="ESK37735.1"/>
    <property type="molecule type" value="Genomic_DNA"/>
</dbReference>
<dbReference type="SUPFAM" id="SSF53474">
    <property type="entry name" value="alpha/beta-Hydrolases"/>
    <property type="match status" value="1"/>
</dbReference>
<dbReference type="GO" id="GO:0016787">
    <property type="term" value="F:hydrolase activity"/>
    <property type="evidence" value="ECO:0007669"/>
    <property type="project" value="UniProtKB-KW"/>
</dbReference>
<dbReference type="RefSeq" id="WP_023273781.1">
    <property type="nucleotide sequence ID" value="NZ_KI530735.1"/>
</dbReference>
<protein>
    <recommendedName>
        <fullName evidence="2">Serine aminopeptidase S33 domain-containing protein</fullName>
    </recommendedName>
</protein>
<evidence type="ECO:0000256" key="1">
    <source>
        <dbReference type="ARBA" id="ARBA00022801"/>
    </source>
</evidence>